<dbReference type="HOGENOM" id="CLU_2140954_0_0_5"/>
<dbReference type="STRING" id="1094558.ME5_00232"/>
<evidence type="ECO:0008006" key="3">
    <source>
        <dbReference type="Google" id="ProtNLM"/>
    </source>
</evidence>
<dbReference type="Proteomes" id="UP000008952">
    <property type="component" value="Unassembled WGS sequence"/>
</dbReference>
<evidence type="ECO:0000313" key="2">
    <source>
        <dbReference type="Proteomes" id="UP000008952"/>
    </source>
</evidence>
<protein>
    <recommendedName>
        <fullName evidence="3">Pyridoxal kinase</fullName>
    </recommendedName>
</protein>
<dbReference type="AlphaFoldDB" id="J1K253"/>
<dbReference type="OrthoDB" id="9800808at2"/>
<sequence length="112" mass="13021">MITSAWPKEHNEIGNLLIFNDDVILAQHPLIKNPVNGLGDMTAALFLGYLMADEKPQQALRLTSTKVYELLYQTRQTDSYELKLENSLHFQKTVFSDITLHEYKRNDYYAKK</sequence>
<evidence type="ECO:0000313" key="1">
    <source>
        <dbReference type="EMBL" id="EJF91537.1"/>
    </source>
</evidence>
<dbReference type="Gene3D" id="3.40.1190.20">
    <property type="match status" value="1"/>
</dbReference>
<keyword evidence="2" id="KW-1185">Reference proteome</keyword>
<accession>J1K253</accession>
<dbReference type="eggNOG" id="COG2240">
    <property type="taxonomic scope" value="Bacteria"/>
</dbReference>
<gene>
    <name evidence="1" type="ORF">ME5_00232</name>
</gene>
<dbReference type="SUPFAM" id="SSF53613">
    <property type="entry name" value="Ribokinase-like"/>
    <property type="match status" value="1"/>
</dbReference>
<comment type="caution">
    <text evidence="1">The sequence shown here is derived from an EMBL/GenBank/DDBJ whole genome shotgun (WGS) entry which is preliminary data.</text>
</comment>
<dbReference type="PATRIC" id="fig|1094558.3.peg.260"/>
<dbReference type="GO" id="GO:0003824">
    <property type="term" value="F:catalytic activity"/>
    <property type="evidence" value="ECO:0007669"/>
    <property type="project" value="UniProtKB-ARBA"/>
</dbReference>
<reference evidence="1 2" key="1">
    <citation type="submission" date="2012-03" db="EMBL/GenBank/DDBJ databases">
        <title>The Genome Sequence of Bartonella tamiae Th239.</title>
        <authorList>
            <consortium name="The Broad Institute Genome Sequencing Platform"/>
            <consortium name="The Broad Institute Genome Sequencing Center for Infectious Disease"/>
            <person name="Feldgarden M."/>
            <person name="Kirby J."/>
            <person name="Kosoy M."/>
            <person name="Birtles R."/>
            <person name="Probert W.S."/>
            <person name="Chiaraviglio L."/>
            <person name="Young S.K."/>
            <person name="Zeng Q."/>
            <person name="Gargeya S."/>
            <person name="Fitzgerald M."/>
            <person name="Haas B."/>
            <person name="Abouelleil A."/>
            <person name="Alvarado L."/>
            <person name="Arachchi H.M."/>
            <person name="Berlin A."/>
            <person name="Chapman S.B."/>
            <person name="Gearin G."/>
            <person name="Goldberg J."/>
            <person name="Griggs A."/>
            <person name="Gujja S."/>
            <person name="Hansen M."/>
            <person name="Heiman D."/>
            <person name="Howarth C."/>
            <person name="Larimer J."/>
            <person name="Lui A."/>
            <person name="MacDonald P.J.P."/>
            <person name="McCowen C."/>
            <person name="Montmayeur A."/>
            <person name="Murphy C."/>
            <person name="Neiman D."/>
            <person name="Pearson M."/>
            <person name="Priest M."/>
            <person name="Roberts A."/>
            <person name="Saif S."/>
            <person name="Shea T."/>
            <person name="Sisk P."/>
            <person name="Stolte C."/>
            <person name="Sykes S."/>
            <person name="Wortman J."/>
            <person name="Nusbaum C."/>
            <person name="Birren B."/>
        </authorList>
    </citation>
    <scope>NUCLEOTIDE SEQUENCE [LARGE SCALE GENOMIC DNA]</scope>
    <source>
        <strain evidence="1 2">Th239</strain>
    </source>
</reference>
<dbReference type="InterPro" id="IPR029056">
    <property type="entry name" value="Ribokinase-like"/>
</dbReference>
<organism evidence="1 2">
    <name type="scientific">Bartonella tamiae Th239</name>
    <dbReference type="NCBI Taxonomy" id="1094558"/>
    <lineage>
        <taxon>Bacteria</taxon>
        <taxon>Pseudomonadati</taxon>
        <taxon>Pseudomonadota</taxon>
        <taxon>Alphaproteobacteria</taxon>
        <taxon>Hyphomicrobiales</taxon>
        <taxon>Bartonellaceae</taxon>
        <taxon>Bartonella</taxon>
    </lineage>
</organism>
<dbReference type="RefSeq" id="WP_008037627.1">
    <property type="nucleotide sequence ID" value="NZ_JH725147.1"/>
</dbReference>
<name>J1K253_9HYPH</name>
<dbReference type="EMBL" id="AIMB01000002">
    <property type="protein sequence ID" value="EJF91537.1"/>
    <property type="molecule type" value="Genomic_DNA"/>
</dbReference>
<proteinExistence type="predicted"/>